<keyword evidence="5 7" id="KW-1133">Transmembrane helix</keyword>
<evidence type="ECO:0000256" key="2">
    <source>
        <dbReference type="ARBA" id="ARBA00022448"/>
    </source>
</evidence>
<feature type="transmembrane region" description="Helical" evidence="7">
    <location>
        <begin position="25"/>
        <end position="47"/>
    </location>
</feature>
<name>A0A2N3PXU4_9PROT</name>
<evidence type="ECO:0000256" key="5">
    <source>
        <dbReference type="ARBA" id="ARBA00022989"/>
    </source>
</evidence>
<dbReference type="Proteomes" id="UP000233293">
    <property type="component" value="Unassembled WGS sequence"/>
</dbReference>
<evidence type="ECO:0000256" key="3">
    <source>
        <dbReference type="ARBA" id="ARBA00022475"/>
    </source>
</evidence>
<keyword evidence="9" id="KW-1185">Reference proteome</keyword>
<evidence type="ECO:0000256" key="4">
    <source>
        <dbReference type="ARBA" id="ARBA00022692"/>
    </source>
</evidence>
<evidence type="ECO:0000256" key="1">
    <source>
        <dbReference type="ARBA" id="ARBA00004651"/>
    </source>
</evidence>
<dbReference type="Gene3D" id="1.20.1250.20">
    <property type="entry name" value="MFS general substrate transporter like domains"/>
    <property type="match status" value="1"/>
</dbReference>
<evidence type="ECO:0000313" key="9">
    <source>
        <dbReference type="Proteomes" id="UP000233293"/>
    </source>
</evidence>
<dbReference type="PANTHER" id="PTHR23513">
    <property type="entry name" value="INTEGRAL MEMBRANE EFFLUX PROTEIN-RELATED"/>
    <property type="match status" value="1"/>
</dbReference>
<evidence type="ECO:0000256" key="7">
    <source>
        <dbReference type="SAM" id="Phobius"/>
    </source>
</evidence>
<dbReference type="AlphaFoldDB" id="A0A2N3PXU4"/>
<dbReference type="Pfam" id="PF05977">
    <property type="entry name" value="MFS_3"/>
    <property type="match status" value="1"/>
</dbReference>
<keyword evidence="2" id="KW-0813">Transport</keyword>
<protein>
    <submittedName>
        <fullName evidence="8">MFS transporter</fullName>
    </submittedName>
</protein>
<dbReference type="InterPro" id="IPR036259">
    <property type="entry name" value="MFS_trans_sf"/>
</dbReference>
<evidence type="ECO:0000256" key="6">
    <source>
        <dbReference type="ARBA" id="ARBA00023136"/>
    </source>
</evidence>
<proteinExistence type="predicted"/>
<feature type="transmembrane region" description="Helical" evidence="7">
    <location>
        <begin position="53"/>
        <end position="74"/>
    </location>
</feature>
<feature type="transmembrane region" description="Helical" evidence="7">
    <location>
        <begin position="263"/>
        <end position="282"/>
    </location>
</feature>
<accession>A0A2N3PXU4</accession>
<dbReference type="PANTHER" id="PTHR23513:SF9">
    <property type="entry name" value="ENTEROBACTIN EXPORTER ENTS"/>
    <property type="match status" value="1"/>
</dbReference>
<dbReference type="InterPro" id="IPR010290">
    <property type="entry name" value="TM_effector"/>
</dbReference>
<keyword evidence="3" id="KW-1003">Cell membrane</keyword>
<dbReference type="CDD" id="cd06173">
    <property type="entry name" value="MFS_MefA_like"/>
    <property type="match status" value="1"/>
</dbReference>
<feature type="transmembrane region" description="Helical" evidence="7">
    <location>
        <begin position="112"/>
        <end position="129"/>
    </location>
</feature>
<feature type="transmembrane region" description="Helical" evidence="7">
    <location>
        <begin position="373"/>
        <end position="398"/>
    </location>
</feature>
<comment type="caution">
    <text evidence="8">The sequence shown here is derived from an EMBL/GenBank/DDBJ whole genome shotgun (WGS) entry which is preliminary data.</text>
</comment>
<comment type="subcellular location">
    <subcellularLocation>
        <location evidence="1">Cell membrane</location>
        <topology evidence="1">Multi-pass membrane protein</topology>
    </subcellularLocation>
</comment>
<organism evidence="8 9">
    <name type="scientific">Telmatospirillum siberiense</name>
    <dbReference type="NCBI Taxonomy" id="382514"/>
    <lineage>
        <taxon>Bacteria</taxon>
        <taxon>Pseudomonadati</taxon>
        <taxon>Pseudomonadota</taxon>
        <taxon>Alphaproteobacteria</taxon>
        <taxon>Rhodospirillales</taxon>
        <taxon>Rhodospirillaceae</taxon>
        <taxon>Telmatospirillum</taxon>
    </lineage>
</organism>
<reference evidence="9" key="1">
    <citation type="submission" date="2017-12" db="EMBL/GenBank/DDBJ databases">
        <title>Draft genome sequence of Telmatospirillum siberiense 26-4b1T, an acidotolerant peatland alphaproteobacterium potentially involved in sulfur cycling.</title>
        <authorList>
            <person name="Hausmann B."/>
            <person name="Pjevac P."/>
            <person name="Schreck K."/>
            <person name="Herbold C.W."/>
            <person name="Daims H."/>
            <person name="Wagner M."/>
            <person name="Pester M."/>
            <person name="Loy A."/>
        </authorList>
    </citation>
    <scope>NUCLEOTIDE SEQUENCE [LARGE SCALE GENOMIC DNA]</scope>
    <source>
        <strain evidence="9">26-4b1</strain>
    </source>
</reference>
<gene>
    <name evidence="8" type="ORF">CWS72_06375</name>
</gene>
<dbReference type="SUPFAM" id="SSF103473">
    <property type="entry name" value="MFS general substrate transporter"/>
    <property type="match status" value="1"/>
</dbReference>
<feature type="transmembrane region" description="Helical" evidence="7">
    <location>
        <begin position="226"/>
        <end position="251"/>
    </location>
</feature>
<dbReference type="GO" id="GO:0005886">
    <property type="term" value="C:plasma membrane"/>
    <property type="evidence" value="ECO:0007669"/>
    <property type="project" value="UniProtKB-SubCell"/>
</dbReference>
<dbReference type="RefSeq" id="WP_101249756.1">
    <property type="nucleotide sequence ID" value="NZ_PIUM01000005.1"/>
</dbReference>
<feature type="transmembrane region" description="Helical" evidence="7">
    <location>
        <begin position="86"/>
        <end position="106"/>
    </location>
</feature>
<feature type="transmembrane region" description="Helical" evidence="7">
    <location>
        <begin position="289"/>
        <end position="307"/>
    </location>
</feature>
<feature type="transmembrane region" description="Helical" evidence="7">
    <location>
        <begin position="178"/>
        <end position="195"/>
    </location>
</feature>
<dbReference type="EMBL" id="PIUM01000005">
    <property type="protein sequence ID" value="PKU25232.1"/>
    <property type="molecule type" value="Genomic_DNA"/>
</dbReference>
<evidence type="ECO:0000313" key="8">
    <source>
        <dbReference type="EMBL" id="PKU25232.1"/>
    </source>
</evidence>
<keyword evidence="4 7" id="KW-0812">Transmembrane</keyword>
<sequence length="414" mass="43621">MPSDAPPAPVAARAALRYPDFRRYLAVRFAAGAGQLMQGVAVGWQVYALTHRPLYLGLLGLVLFLPQILLSLVAGHVADRLERRSIMAVCLAVEALCAATLFLASLDGLSGILPIFLIMSVFGVARAFLGPAMASLVPLLVRKEHFPNAVAWNAQAFQIAVVSGPALGGVLYGFGAETVYGVVTVLLTIALFSTLRIKSRLKPAGEGGVTLDRLFAGVRFVRDNPILLGAISLDLFAVLFGGATALLPVFASDILEVGPWGLGLLRSAPALGAATCALWLAHHPPKRRLGHLMFACVGGFGLATIVFGLSSHFLLSLAALISIGGCDMVSVYVRQSLIQLGTPDAMRGRVSAVNLVFIGASNELGEFESGLTAAWFGAVPAVVLGGLGTLLVVGVWAWRFKELRQIDRLEDMGG</sequence>
<keyword evidence="6 7" id="KW-0472">Membrane</keyword>
<dbReference type="OrthoDB" id="7283966at2"/>